<evidence type="ECO:0000313" key="9">
    <source>
        <dbReference type="Proteomes" id="UP000799764"/>
    </source>
</evidence>
<name>A0A9P4PIY8_9PLEO</name>
<keyword evidence="5" id="KW-0539">Nucleus</keyword>
<dbReference type="Pfam" id="PF08493">
    <property type="entry name" value="AflR"/>
    <property type="match status" value="1"/>
</dbReference>
<dbReference type="SMART" id="SM00066">
    <property type="entry name" value="GAL4"/>
    <property type="match status" value="1"/>
</dbReference>
<protein>
    <recommendedName>
        <fullName evidence="7">Zn(2)-C6 fungal-type domain-containing protein</fullName>
    </recommendedName>
</protein>
<keyword evidence="2" id="KW-0805">Transcription regulation</keyword>
<keyword evidence="4" id="KW-0804">Transcription</keyword>
<evidence type="ECO:0000256" key="2">
    <source>
        <dbReference type="ARBA" id="ARBA00023015"/>
    </source>
</evidence>
<feature type="compositionally biased region" description="Low complexity" evidence="6">
    <location>
        <begin position="259"/>
        <end position="271"/>
    </location>
</feature>
<reference evidence="8" key="1">
    <citation type="journal article" date="2020" name="Stud. Mycol.">
        <title>101 Dothideomycetes genomes: a test case for predicting lifestyles and emergence of pathogens.</title>
        <authorList>
            <person name="Haridas S."/>
            <person name="Albert R."/>
            <person name="Binder M."/>
            <person name="Bloem J."/>
            <person name="Labutti K."/>
            <person name="Salamov A."/>
            <person name="Andreopoulos B."/>
            <person name="Baker S."/>
            <person name="Barry K."/>
            <person name="Bills G."/>
            <person name="Bluhm B."/>
            <person name="Cannon C."/>
            <person name="Castanera R."/>
            <person name="Culley D."/>
            <person name="Daum C."/>
            <person name="Ezra D."/>
            <person name="Gonzalez J."/>
            <person name="Henrissat B."/>
            <person name="Kuo A."/>
            <person name="Liang C."/>
            <person name="Lipzen A."/>
            <person name="Lutzoni F."/>
            <person name="Magnuson J."/>
            <person name="Mondo S."/>
            <person name="Nolan M."/>
            <person name="Ohm R."/>
            <person name="Pangilinan J."/>
            <person name="Park H.-J."/>
            <person name="Ramirez L."/>
            <person name="Alfaro M."/>
            <person name="Sun H."/>
            <person name="Tritt A."/>
            <person name="Yoshinaga Y."/>
            <person name="Zwiers L.-H."/>
            <person name="Turgeon B."/>
            <person name="Goodwin S."/>
            <person name="Spatafora J."/>
            <person name="Crous P."/>
            <person name="Grigoriev I."/>
        </authorList>
    </citation>
    <scope>NUCLEOTIDE SEQUENCE</scope>
    <source>
        <strain evidence="8">CBS 690.94</strain>
    </source>
</reference>
<evidence type="ECO:0000313" key="8">
    <source>
        <dbReference type="EMBL" id="KAF2444915.1"/>
    </source>
</evidence>
<evidence type="ECO:0000256" key="4">
    <source>
        <dbReference type="ARBA" id="ARBA00023163"/>
    </source>
</evidence>
<feature type="region of interest" description="Disordered" evidence="6">
    <location>
        <begin position="82"/>
        <end position="105"/>
    </location>
</feature>
<evidence type="ECO:0000256" key="3">
    <source>
        <dbReference type="ARBA" id="ARBA00023125"/>
    </source>
</evidence>
<keyword evidence="9" id="KW-1185">Reference proteome</keyword>
<dbReference type="SUPFAM" id="SSF57701">
    <property type="entry name" value="Zn2/Cys6 DNA-binding domain"/>
    <property type="match status" value="1"/>
</dbReference>
<dbReference type="AlphaFoldDB" id="A0A9P4PIY8"/>
<dbReference type="PANTHER" id="PTHR31069:SF32">
    <property type="entry name" value="ARGININE METABOLISM REGULATION PROTEIN II"/>
    <property type="match status" value="1"/>
</dbReference>
<sequence length="372" mass="41026">MTKAAAGADRPTKLARLEPLVSTRVALEFNSAHMDTARRLRLSCDACGAAKTKCDRIQPRCGRCSSMSLACVYGPSKQLGKRPRRKLDIGPRFSDRGETPQANGAYRGPAIEEFAAESSGSNSTFDPILDMSITHPQDISITPPQDIQLSLPQTSITWPPTDFPLWGDRHRCYHESNDVIHLLSVPERMFADDGPIVLDVSDILQATRRAIESLNRLVDCNCAKKRGHQVMMYASLISRALWWYREASGDTAYCVPEATSMPSPNTPSDNSTPPPSIPQGSDRCVRIKASAVTVGGFNIDDPQMQRTFRNQLIRHEVSKVGHLIDKYVALATDPNVQEEDRVLFSTLGTWLRADFSKALSAVADASNRPEDS</sequence>
<dbReference type="InterPro" id="IPR013700">
    <property type="entry name" value="AflR"/>
</dbReference>
<dbReference type="GO" id="GO:0000981">
    <property type="term" value="F:DNA-binding transcription factor activity, RNA polymerase II-specific"/>
    <property type="evidence" value="ECO:0007669"/>
    <property type="project" value="InterPro"/>
</dbReference>
<keyword evidence="1" id="KW-0479">Metal-binding</keyword>
<dbReference type="PRINTS" id="PR00755">
    <property type="entry name" value="AFLATOXINBRP"/>
</dbReference>
<dbReference type="InterPro" id="IPR001138">
    <property type="entry name" value="Zn2Cys6_DnaBD"/>
</dbReference>
<dbReference type="GO" id="GO:0005634">
    <property type="term" value="C:nucleus"/>
    <property type="evidence" value="ECO:0007669"/>
    <property type="project" value="InterPro"/>
</dbReference>
<dbReference type="InterPro" id="IPR050675">
    <property type="entry name" value="OAF3"/>
</dbReference>
<dbReference type="GO" id="GO:0045122">
    <property type="term" value="P:aflatoxin biosynthetic process"/>
    <property type="evidence" value="ECO:0007669"/>
    <property type="project" value="InterPro"/>
</dbReference>
<dbReference type="OrthoDB" id="2328572at2759"/>
<feature type="compositionally biased region" description="Basic and acidic residues" evidence="6">
    <location>
        <begin position="86"/>
        <end position="98"/>
    </location>
</feature>
<evidence type="ECO:0000256" key="1">
    <source>
        <dbReference type="ARBA" id="ARBA00022723"/>
    </source>
</evidence>
<dbReference type="GO" id="GO:0003677">
    <property type="term" value="F:DNA binding"/>
    <property type="evidence" value="ECO:0007669"/>
    <property type="project" value="UniProtKB-KW"/>
</dbReference>
<evidence type="ECO:0000259" key="7">
    <source>
        <dbReference type="PROSITE" id="PS50048"/>
    </source>
</evidence>
<keyword evidence="3" id="KW-0238">DNA-binding</keyword>
<dbReference type="Proteomes" id="UP000799764">
    <property type="component" value="Unassembled WGS sequence"/>
</dbReference>
<comment type="caution">
    <text evidence="8">The sequence shown here is derived from an EMBL/GenBank/DDBJ whole genome shotgun (WGS) entry which is preliminary data.</text>
</comment>
<dbReference type="GO" id="GO:0008270">
    <property type="term" value="F:zinc ion binding"/>
    <property type="evidence" value="ECO:0007669"/>
    <property type="project" value="InterPro"/>
</dbReference>
<feature type="domain" description="Zn(2)-C6 fungal-type" evidence="7">
    <location>
        <begin position="43"/>
        <end position="73"/>
    </location>
</feature>
<dbReference type="PROSITE" id="PS50048">
    <property type="entry name" value="ZN2_CY6_FUNGAL_2"/>
    <property type="match status" value="1"/>
</dbReference>
<dbReference type="InterPro" id="IPR036864">
    <property type="entry name" value="Zn2-C6_fun-type_DNA-bd_sf"/>
</dbReference>
<evidence type="ECO:0000256" key="5">
    <source>
        <dbReference type="ARBA" id="ARBA00023242"/>
    </source>
</evidence>
<accession>A0A9P4PIY8</accession>
<dbReference type="EMBL" id="MU001500">
    <property type="protein sequence ID" value="KAF2444915.1"/>
    <property type="molecule type" value="Genomic_DNA"/>
</dbReference>
<dbReference type="PANTHER" id="PTHR31069">
    <property type="entry name" value="OLEATE-ACTIVATED TRANSCRIPTION FACTOR 1-RELATED"/>
    <property type="match status" value="1"/>
</dbReference>
<evidence type="ECO:0000256" key="6">
    <source>
        <dbReference type="SAM" id="MobiDB-lite"/>
    </source>
</evidence>
<proteinExistence type="predicted"/>
<dbReference type="CDD" id="cd00067">
    <property type="entry name" value="GAL4"/>
    <property type="match status" value="1"/>
</dbReference>
<organism evidence="8 9">
    <name type="scientific">Karstenula rhodostoma CBS 690.94</name>
    <dbReference type="NCBI Taxonomy" id="1392251"/>
    <lineage>
        <taxon>Eukaryota</taxon>
        <taxon>Fungi</taxon>
        <taxon>Dikarya</taxon>
        <taxon>Ascomycota</taxon>
        <taxon>Pezizomycotina</taxon>
        <taxon>Dothideomycetes</taxon>
        <taxon>Pleosporomycetidae</taxon>
        <taxon>Pleosporales</taxon>
        <taxon>Massarineae</taxon>
        <taxon>Didymosphaeriaceae</taxon>
        <taxon>Karstenula</taxon>
    </lineage>
</organism>
<dbReference type="Pfam" id="PF00172">
    <property type="entry name" value="Zn_clus"/>
    <property type="match status" value="1"/>
</dbReference>
<dbReference type="Gene3D" id="4.10.240.10">
    <property type="entry name" value="Zn(2)-C6 fungal-type DNA-binding domain"/>
    <property type="match status" value="1"/>
</dbReference>
<gene>
    <name evidence="8" type="ORF">P171DRAFT_286133</name>
</gene>
<feature type="region of interest" description="Disordered" evidence="6">
    <location>
        <begin position="256"/>
        <end position="282"/>
    </location>
</feature>